<dbReference type="STRING" id="115433.SAMN05421835_102475"/>
<keyword evidence="2" id="KW-1185">Reference proteome</keyword>
<dbReference type="RefSeq" id="WP_091504759.1">
    <property type="nucleotide sequence ID" value="NZ_CBDQZW010000007.1"/>
</dbReference>
<evidence type="ECO:0000313" key="1">
    <source>
        <dbReference type="EMBL" id="SFJ00520.1"/>
    </source>
</evidence>
<sequence length="103" mass="11223">MSDYEVVLSGMVEAGRAAQRVADVFRSLDFAGAVPDGDLGLPGARAVDRLAAVKRGWTGKEKPLVDGFTDYAGRLAQAVAFYRSHEEAAERELRRFEPPRGLN</sequence>
<dbReference type="Proteomes" id="UP000199025">
    <property type="component" value="Unassembled WGS sequence"/>
</dbReference>
<reference evidence="1 2" key="1">
    <citation type="submission" date="2016-10" db="EMBL/GenBank/DDBJ databases">
        <authorList>
            <person name="de Groot N.N."/>
        </authorList>
    </citation>
    <scope>NUCLEOTIDE SEQUENCE [LARGE SCALE GENOMIC DNA]</scope>
    <source>
        <strain evidence="1 2">DSM 44468</strain>
    </source>
</reference>
<gene>
    <name evidence="1" type="ORF">SAMN05421835_102475</name>
</gene>
<dbReference type="EMBL" id="FORP01000002">
    <property type="protein sequence ID" value="SFJ00520.1"/>
    <property type="molecule type" value="Genomic_DNA"/>
</dbReference>
<dbReference type="AlphaFoldDB" id="A0A1I3MUQ5"/>
<protein>
    <recommendedName>
        <fullName evidence="3">Excreted virulence factor EspC, type VII ESX diderm</fullName>
    </recommendedName>
</protein>
<proteinExistence type="predicted"/>
<organism evidence="1 2">
    <name type="scientific">Amycolatopsis sacchari</name>
    <dbReference type="NCBI Taxonomy" id="115433"/>
    <lineage>
        <taxon>Bacteria</taxon>
        <taxon>Bacillati</taxon>
        <taxon>Actinomycetota</taxon>
        <taxon>Actinomycetes</taxon>
        <taxon>Pseudonocardiales</taxon>
        <taxon>Pseudonocardiaceae</taxon>
        <taxon>Amycolatopsis</taxon>
    </lineage>
</organism>
<name>A0A1I3MUQ5_9PSEU</name>
<dbReference type="OrthoDB" id="3629109at2"/>
<evidence type="ECO:0000313" key="2">
    <source>
        <dbReference type="Proteomes" id="UP000199025"/>
    </source>
</evidence>
<accession>A0A1I3MUQ5</accession>
<evidence type="ECO:0008006" key="3">
    <source>
        <dbReference type="Google" id="ProtNLM"/>
    </source>
</evidence>